<evidence type="ECO:0000313" key="9">
    <source>
        <dbReference type="EMBL" id="KRY84418.1"/>
    </source>
</evidence>
<evidence type="ECO:0000256" key="1">
    <source>
        <dbReference type="ARBA" id="ARBA00004319"/>
    </source>
</evidence>
<dbReference type="InterPro" id="IPR013924">
    <property type="entry name" value="RNase_H2_suC"/>
</dbReference>
<keyword evidence="6" id="KW-0067">ATP-binding</keyword>
<proteinExistence type="inferred from homology"/>
<evidence type="ECO:0000313" key="10">
    <source>
        <dbReference type="Proteomes" id="UP000054995"/>
    </source>
</evidence>
<dbReference type="PRINTS" id="PR00300">
    <property type="entry name" value="CLPPROTEASEA"/>
</dbReference>
<keyword evidence="4" id="KW-0547">Nucleotide-binding</keyword>
<dbReference type="GO" id="GO:0006401">
    <property type="term" value="P:RNA catabolic process"/>
    <property type="evidence" value="ECO:0007669"/>
    <property type="project" value="InterPro"/>
</dbReference>
<evidence type="ECO:0000256" key="7">
    <source>
        <dbReference type="ARBA" id="ARBA00023180"/>
    </source>
</evidence>
<dbReference type="GO" id="GO:0071218">
    <property type="term" value="P:cellular response to misfolded protein"/>
    <property type="evidence" value="ECO:0007669"/>
    <property type="project" value="TreeGrafter"/>
</dbReference>
<dbReference type="SUPFAM" id="SSF52540">
    <property type="entry name" value="P-loop containing nucleoside triphosphate hydrolases"/>
    <property type="match status" value="1"/>
</dbReference>
<evidence type="ECO:0000256" key="5">
    <source>
        <dbReference type="ARBA" id="ARBA00022824"/>
    </source>
</evidence>
<keyword evidence="3" id="KW-0732">Signal</keyword>
<dbReference type="InterPro" id="IPR027417">
    <property type="entry name" value="P-loop_NTPase"/>
</dbReference>
<protein>
    <submittedName>
        <fullName evidence="9">Torsin-like protein</fullName>
    </submittedName>
</protein>
<dbReference type="GO" id="GO:0005788">
    <property type="term" value="C:endoplasmic reticulum lumen"/>
    <property type="evidence" value="ECO:0007669"/>
    <property type="project" value="UniProtKB-SubCell"/>
</dbReference>
<dbReference type="Gene3D" id="3.40.50.300">
    <property type="entry name" value="P-loop containing nucleotide triphosphate hydrolases"/>
    <property type="match status" value="1"/>
</dbReference>
<keyword evidence="7" id="KW-0325">Glycoprotein</keyword>
<evidence type="ECO:0000256" key="6">
    <source>
        <dbReference type="ARBA" id="ARBA00022840"/>
    </source>
</evidence>
<evidence type="ECO:0000256" key="4">
    <source>
        <dbReference type="ARBA" id="ARBA00022741"/>
    </source>
</evidence>
<keyword evidence="10" id="KW-1185">Reference proteome</keyword>
<reference evidence="9 10" key="1">
    <citation type="submission" date="2015-01" db="EMBL/GenBank/DDBJ databases">
        <title>Evolution of Trichinella species and genotypes.</title>
        <authorList>
            <person name="Korhonen P.K."/>
            <person name="Edoardo P."/>
            <person name="Giuseppe L.R."/>
            <person name="Gasser R.B."/>
        </authorList>
    </citation>
    <scope>NUCLEOTIDE SEQUENCE [LARGE SCALE GENOMIC DNA]</scope>
    <source>
        <strain evidence="9">ISS470</strain>
    </source>
</reference>
<dbReference type="Pfam" id="PF08615">
    <property type="entry name" value="RNase_H2_suC"/>
    <property type="match status" value="1"/>
</dbReference>
<dbReference type="PANTHER" id="PTHR10760">
    <property type="entry name" value="TORSIN"/>
    <property type="match status" value="1"/>
</dbReference>
<dbReference type="FunFam" id="3.40.50.300:FF:002276">
    <property type="entry name" value="Torsin, putative"/>
    <property type="match status" value="1"/>
</dbReference>
<comment type="subcellular location">
    <subcellularLocation>
        <location evidence="1">Endoplasmic reticulum lumen</location>
    </subcellularLocation>
</comment>
<dbReference type="InterPro" id="IPR010448">
    <property type="entry name" value="Torsin"/>
</dbReference>
<gene>
    <name evidence="9" type="primary">ooc-5</name>
    <name evidence="9" type="ORF">T4D_12127</name>
</gene>
<evidence type="ECO:0000259" key="8">
    <source>
        <dbReference type="Pfam" id="PF21376"/>
    </source>
</evidence>
<dbReference type="GO" id="GO:0005524">
    <property type="term" value="F:ATP binding"/>
    <property type="evidence" value="ECO:0007669"/>
    <property type="project" value="UniProtKB-KW"/>
</dbReference>
<dbReference type="InterPro" id="IPR049337">
    <property type="entry name" value="TOR1A_C"/>
</dbReference>
<dbReference type="Pfam" id="PF21376">
    <property type="entry name" value="TOR1A_C"/>
    <property type="match status" value="1"/>
</dbReference>
<evidence type="ECO:0000256" key="2">
    <source>
        <dbReference type="ARBA" id="ARBA00006235"/>
    </source>
</evidence>
<accession>A0A0V1FEP2</accession>
<comment type="caution">
    <text evidence="9">The sequence shown here is derived from an EMBL/GenBank/DDBJ whole genome shotgun (WGS) entry which is preliminary data.</text>
</comment>
<dbReference type="EMBL" id="JYDT01000114">
    <property type="protein sequence ID" value="KRY84418.1"/>
    <property type="molecule type" value="Genomic_DNA"/>
</dbReference>
<dbReference type="GO" id="GO:0032299">
    <property type="term" value="C:ribonuclease H2 complex"/>
    <property type="evidence" value="ECO:0007669"/>
    <property type="project" value="InterPro"/>
</dbReference>
<comment type="similarity">
    <text evidence="2">Belongs to the ClpA/ClpB family. Torsin subfamily.</text>
</comment>
<organism evidence="9 10">
    <name type="scientific">Trichinella pseudospiralis</name>
    <name type="common">Parasitic roundworm</name>
    <dbReference type="NCBI Taxonomy" id="6337"/>
    <lineage>
        <taxon>Eukaryota</taxon>
        <taxon>Metazoa</taxon>
        <taxon>Ecdysozoa</taxon>
        <taxon>Nematoda</taxon>
        <taxon>Enoplea</taxon>
        <taxon>Dorylaimia</taxon>
        <taxon>Trichinellida</taxon>
        <taxon>Trichinellidae</taxon>
        <taxon>Trichinella</taxon>
    </lineage>
</organism>
<dbReference type="InterPro" id="IPR001270">
    <property type="entry name" value="ClpA/B"/>
</dbReference>
<dbReference type="PANTHER" id="PTHR10760:SF2">
    <property type="entry name" value="LD13476P-RELATED"/>
    <property type="match status" value="1"/>
</dbReference>
<dbReference type="AlphaFoldDB" id="A0A0V1FEP2"/>
<dbReference type="Pfam" id="PF06309">
    <property type="entry name" value="Torsin"/>
    <property type="match status" value="1"/>
</dbReference>
<dbReference type="Gene3D" id="2.40.128.680">
    <property type="match status" value="1"/>
</dbReference>
<keyword evidence="5" id="KW-0256">Endoplasmic reticulum</keyword>
<sequence length="434" mass="49320">MSQDVPSAGQVHSVPARIEYNGPAKISEFFESSRRQAADGHESATLRGRPLQGVEVEVPENYGLYIAEKLVEENQNGNACKLVLKKQFKKMNVWSLDEPAETAKLLQAIAWVDIAESISCETPFTTLWANIAKSLENSRCFWYECCLETHVKFNITGLEKSLNQRLYGQHLVSRTVLPALKAHFSSTTSKALVLSFHGWTGGGKNYVSQFIAESIYKYGMKSTFVHYFIGGYHFPDRKLVDVYKQQLREWIKGNVSTCQYSLFIFDEVDRMPPGVLDAIKPFLEYTQMVDGVDFTKSIFIFLSNVGGSDIAKYVYDVWKQGLPRESVTLQDLESIMYPVIFNENSGFQFSELISNHLIDHFVPFLPLERVHVKSCVYDQLKRRSVQLDATTIDEILKTITYFPNEAQIFSSSGCKRIAQKVELFIVDVLGNDEL</sequence>
<dbReference type="CDD" id="cd09271">
    <property type="entry name" value="RNase_H2-C"/>
    <property type="match status" value="1"/>
</dbReference>
<feature type="domain" description="Torsin-1A C-terminal" evidence="8">
    <location>
        <begin position="367"/>
        <end position="422"/>
    </location>
</feature>
<dbReference type="Proteomes" id="UP000054995">
    <property type="component" value="Unassembled WGS sequence"/>
</dbReference>
<dbReference type="OrthoDB" id="19623at2759"/>
<evidence type="ECO:0000256" key="3">
    <source>
        <dbReference type="ARBA" id="ARBA00022729"/>
    </source>
</evidence>
<dbReference type="GO" id="GO:0016887">
    <property type="term" value="F:ATP hydrolysis activity"/>
    <property type="evidence" value="ECO:0007669"/>
    <property type="project" value="InterPro"/>
</dbReference>
<name>A0A0V1FEP2_TRIPS</name>